<dbReference type="Gene3D" id="2.160.20.10">
    <property type="entry name" value="Single-stranded right-handed beta-helix, Pectin lyase-like"/>
    <property type="match status" value="1"/>
</dbReference>
<dbReference type="Pfam" id="PF00642">
    <property type="entry name" value="zf-CCCH"/>
    <property type="match status" value="1"/>
</dbReference>
<keyword evidence="14" id="KW-0961">Cell wall biogenesis/degradation</keyword>
<dbReference type="GO" id="GO:0008270">
    <property type="term" value="F:zinc ion binding"/>
    <property type="evidence" value="ECO:0007669"/>
    <property type="project" value="UniProtKB-KW"/>
</dbReference>
<dbReference type="SUPFAM" id="SSF90229">
    <property type="entry name" value="CCCH zinc finger"/>
    <property type="match status" value="2"/>
</dbReference>
<dbReference type="EMBL" id="CAVNYO010000436">
    <property type="protein sequence ID" value="CAK5279434.1"/>
    <property type="molecule type" value="Genomic_DNA"/>
</dbReference>
<dbReference type="PROSITE" id="PS50103">
    <property type="entry name" value="ZF_C3H1"/>
    <property type="match status" value="2"/>
</dbReference>
<feature type="compositionally biased region" description="Basic and acidic residues" evidence="22">
    <location>
        <begin position="149"/>
        <end position="163"/>
    </location>
</feature>
<dbReference type="GO" id="GO:0004650">
    <property type="term" value="F:polygalacturonase activity"/>
    <property type="evidence" value="ECO:0007669"/>
    <property type="project" value="InterPro"/>
</dbReference>
<comment type="catalytic activity">
    <reaction evidence="18">
        <text>[(1-&gt;4)-alpha-D-galacturonosyl](n) + H2O = alpha-D-galacturonate + [(1-&gt;4)-alpha-D-galacturonosyl](n-1)</text>
        <dbReference type="Rhea" id="RHEA:14117"/>
        <dbReference type="Rhea" id="RHEA-COMP:14570"/>
        <dbReference type="Rhea" id="RHEA-COMP:14572"/>
        <dbReference type="ChEBI" id="CHEBI:15377"/>
        <dbReference type="ChEBI" id="CHEBI:58658"/>
        <dbReference type="ChEBI" id="CHEBI:140523"/>
        <dbReference type="EC" id="3.2.1.67"/>
    </reaction>
</comment>
<evidence type="ECO:0000256" key="20">
    <source>
        <dbReference type="PROSITE-ProRule" id="PRU10052"/>
    </source>
</evidence>
<evidence type="ECO:0000256" key="11">
    <source>
        <dbReference type="ARBA" id="ARBA00023180"/>
    </source>
</evidence>
<feature type="zinc finger region" description="C3H1-type" evidence="19">
    <location>
        <begin position="75"/>
        <end position="102"/>
    </location>
</feature>
<feature type="compositionally biased region" description="Low complexity" evidence="22">
    <location>
        <begin position="30"/>
        <end position="45"/>
    </location>
</feature>
<dbReference type="InterPro" id="IPR011050">
    <property type="entry name" value="Pectin_lyase_fold/virulence"/>
</dbReference>
<dbReference type="GO" id="GO:0071555">
    <property type="term" value="P:cell wall organization"/>
    <property type="evidence" value="ECO:0007669"/>
    <property type="project" value="UniProtKB-KW"/>
</dbReference>
<evidence type="ECO:0000313" key="25">
    <source>
        <dbReference type="Proteomes" id="UP001295794"/>
    </source>
</evidence>
<dbReference type="Pfam" id="PF00295">
    <property type="entry name" value="Glyco_hydro_28"/>
    <property type="match status" value="1"/>
</dbReference>
<keyword evidence="3" id="KW-0964">Secreted</keyword>
<feature type="compositionally biased region" description="Basic and acidic residues" evidence="22">
    <location>
        <begin position="128"/>
        <end position="141"/>
    </location>
</feature>
<evidence type="ECO:0000256" key="13">
    <source>
        <dbReference type="ARBA" id="ARBA00023295"/>
    </source>
</evidence>
<comment type="similarity">
    <text evidence="2 21">Belongs to the glycosyl hydrolase 28 family.</text>
</comment>
<dbReference type="Proteomes" id="UP001295794">
    <property type="component" value="Unassembled WGS sequence"/>
</dbReference>
<dbReference type="AlphaFoldDB" id="A0AAD2HN51"/>
<evidence type="ECO:0000256" key="16">
    <source>
        <dbReference type="ARBA" id="ARBA00037312"/>
    </source>
</evidence>
<feature type="region of interest" description="Disordered" evidence="22">
    <location>
        <begin position="127"/>
        <end position="163"/>
    </location>
</feature>
<dbReference type="InterPro" id="IPR012334">
    <property type="entry name" value="Pectin_lyas_fold"/>
</dbReference>
<evidence type="ECO:0000256" key="3">
    <source>
        <dbReference type="ARBA" id="ARBA00022525"/>
    </source>
</evidence>
<keyword evidence="10" id="KW-1015">Disulfide bond</keyword>
<keyword evidence="8 21" id="KW-0378">Hydrolase</keyword>
<evidence type="ECO:0000256" key="12">
    <source>
        <dbReference type="ARBA" id="ARBA00023277"/>
    </source>
</evidence>
<feature type="zinc finger region" description="C3H1-type" evidence="19">
    <location>
        <begin position="1"/>
        <end position="29"/>
    </location>
</feature>
<evidence type="ECO:0000256" key="8">
    <source>
        <dbReference type="ARBA" id="ARBA00022801"/>
    </source>
</evidence>
<evidence type="ECO:0000313" key="24">
    <source>
        <dbReference type="EMBL" id="CAK5279434.1"/>
    </source>
</evidence>
<evidence type="ECO:0000259" key="23">
    <source>
        <dbReference type="PROSITE" id="PS50103"/>
    </source>
</evidence>
<feature type="domain" description="C3H1-type" evidence="23">
    <location>
        <begin position="1"/>
        <end position="29"/>
    </location>
</feature>
<evidence type="ECO:0000256" key="21">
    <source>
        <dbReference type="RuleBase" id="RU361169"/>
    </source>
</evidence>
<name>A0AAD2HN51_9AGAR</name>
<dbReference type="SMART" id="SM00710">
    <property type="entry name" value="PbH1"/>
    <property type="match status" value="4"/>
</dbReference>
<evidence type="ECO:0000256" key="15">
    <source>
        <dbReference type="ARBA" id="ARBA00023326"/>
    </source>
</evidence>
<comment type="subcellular location">
    <subcellularLocation>
        <location evidence="1">Secreted</location>
    </subcellularLocation>
</comment>
<accession>A0AAD2HN51</accession>
<evidence type="ECO:0000256" key="22">
    <source>
        <dbReference type="SAM" id="MobiDB-lite"/>
    </source>
</evidence>
<keyword evidence="6" id="KW-0677">Repeat</keyword>
<feature type="domain" description="C3H1-type" evidence="23">
    <location>
        <begin position="75"/>
        <end position="102"/>
    </location>
</feature>
<keyword evidence="15" id="KW-0624">Polysaccharide degradation</keyword>
<gene>
    <name evidence="24" type="ORF">MYCIT1_LOCUS29485</name>
</gene>
<reference evidence="24" key="1">
    <citation type="submission" date="2023-11" db="EMBL/GenBank/DDBJ databases">
        <authorList>
            <person name="De Vega J J."/>
            <person name="De Vega J J."/>
        </authorList>
    </citation>
    <scope>NUCLEOTIDE SEQUENCE</scope>
</reference>
<dbReference type="GO" id="GO:0045490">
    <property type="term" value="P:pectin catabolic process"/>
    <property type="evidence" value="ECO:0007669"/>
    <property type="project" value="UniProtKB-ARBA"/>
</dbReference>
<keyword evidence="13 21" id="KW-0326">Glycosidase</keyword>
<keyword evidence="7 19" id="KW-0863">Zinc-finger</keyword>
<feature type="active site" evidence="20">
    <location>
        <position position="943"/>
    </location>
</feature>
<keyword evidence="5" id="KW-0732">Signal</keyword>
<evidence type="ECO:0000256" key="18">
    <source>
        <dbReference type="ARBA" id="ARBA00048766"/>
    </source>
</evidence>
<sequence length="1098" mass="119932">MSQPPQCRAFANTGQCRFGSRCKFAHERASSSAEASSETGRSATSQRANASRARALNIPDNNASQASIGPRSSVKRGEVPCKAWRSGNCTKGDRCFFGHDQQVQEQARLRTEQAAQEEARRVAAQLEAGRRAQAEAERQRELQAAQRAQQRERDAEQRARKRQMEIERAQQRELEATQRARQRELDAAFTLQHIVFGASVVTFAAGIDIQDVITGFEACRIRIQNLPRTAKPDEIKQLFTQQGIDAKRLFIASTRLTPDGHKDVTLVTTSEEGGIVAIGLEDIEFGDERLHFEVMESYKEGGMGSFGTNNASNTLTMTWPAPSTSAIVTFVTVEQARAKAGFLNRGVCEGRRVRAEMNNPPRASINVAREVKISRLPVGVSATQVQEFCGGMISKFLRPLSYDVEAGIAALRQDVERIEAPEAFDVVTRDGLEGNIVVKARFPNWETAKRVQDSVSGLRPVYMGQCSIRGHLPDPLQYVLAIPTAQFQAQERSWNSLDGIRVTHMNTHVRIRVVGGDKTVLGKLKVRVEKLAAGENLGPACWNDTFRSKAGADFLSSLHSRTGAYTRADWRISAVKVYGDAAAAANAREAVEEEIRRLNSSREAPLASSRDRTELVTDKPITQWQGVSGDHISNTTELRAAGGVREPSGRTDGHTRISMETWKPASPRALGRRDTIYFRCSIKVEGMNCPGHSSTNPPTRRRNMQLSTSLLNVLGLISLASCAAAQKTPLCTLAASGGDDAPQFLKAAQTCTQVVIPKATTLNIATRLNMTGLSNTHINLQGKIRFAPNLPYWIKNSFAFAYQTQITWWLLGGNNILVNGGGTIDGAGQAWYDEFVSNKTLPRPISLTIIDAKNVLVQNISMINSPEWFNFLVNGQNVTYDGLTLTAASTSSALAKNTDGWDIYRSSDVTIKNCHIKNGDDCVSFKPNVTNVIVDNLTCDGSHGISVGSLGEVNGVYDYVQNVVATNVVMSNSQNGARIKAFAGQNRGLGLVKNITFMGFKESQVDNPVVIDQCYMTTAADCAKYPSNVYIQDIFFKNITGTGTRSVTAKLSCSPGNRCTDINVNDFSLTPKSGSGYSCQNVQLTGNAAKLFPTCTVT</sequence>
<dbReference type="SMART" id="SM00356">
    <property type="entry name" value="ZnF_C3H1"/>
    <property type="match status" value="2"/>
</dbReference>
<proteinExistence type="inferred from homology"/>
<dbReference type="InterPro" id="IPR000743">
    <property type="entry name" value="Glyco_hydro_28"/>
</dbReference>
<dbReference type="SUPFAM" id="SSF51126">
    <property type="entry name" value="Pectin lyase-like"/>
    <property type="match status" value="1"/>
</dbReference>
<evidence type="ECO:0000256" key="1">
    <source>
        <dbReference type="ARBA" id="ARBA00004613"/>
    </source>
</evidence>
<dbReference type="EC" id="3.2.1.67" evidence="17"/>
<keyword evidence="25" id="KW-1185">Reference proteome</keyword>
<evidence type="ECO:0000256" key="14">
    <source>
        <dbReference type="ARBA" id="ARBA00023316"/>
    </source>
</evidence>
<dbReference type="PANTHER" id="PTHR31736:SF12">
    <property type="entry name" value="EXO-POLYGALACTURONASE, PUTATIVE-RELATED"/>
    <property type="match status" value="1"/>
</dbReference>
<dbReference type="PANTHER" id="PTHR31736">
    <property type="match status" value="1"/>
</dbReference>
<evidence type="ECO:0000256" key="2">
    <source>
        <dbReference type="ARBA" id="ARBA00008834"/>
    </source>
</evidence>
<keyword evidence="4 19" id="KW-0479">Metal-binding</keyword>
<feature type="region of interest" description="Disordered" evidence="22">
    <location>
        <begin position="27"/>
        <end position="77"/>
    </location>
</feature>
<evidence type="ECO:0000256" key="10">
    <source>
        <dbReference type="ARBA" id="ARBA00023157"/>
    </source>
</evidence>
<dbReference type="Gene3D" id="3.30.70.330">
    <property type="match status" value="1"/>
</dbReference>
<evidence type="ECO:0000256" key="17">
    <source>
        <dbReference type="ARBA" id="ARBA00038933"/>
    </source>
</evidence>
<dbReference type="PROSITE" id="PS00502">
    <property type="entry name" value="POLYGALACTURONASE"/>
    <property type="match status" value="1"/>
</dbReference>
<organism evidence="24 25">
    <name type="scientific">Mycena citricolor</name>
    <dbReference type="NCBI Taxonomy" id="2018698"/>
    <lineage>
        <taxon>Eukaryota</taxon>
        <taxon>Fungi</taxon>
        <taxon>Dikarya</taxon>
        <taxon>Basidiomycota</taxon>
        <taxon>Agaricomycotina</taxon>
        <taxon>Agaricomycetes</taxon>
        <taxon>Agaricomycetidae</taxon>
        <taxon>Agaricales</taxon>
        <taxon>Marasmiineae</taxon>
        <taxon>Mycenaceae</taxon>
        <taxon>Mycena</taxon>
    </lineage>
</organism>
<dbReference type="InterPro" id="IPR000571">
    <property type="entry name" value="Znf_CCCH"/>
</dbReference>
<comment type="caution">
    <text evidence="24">The sequence shown here is derived from an EMBL/GenBank/DDBJ whole genome shotgun (WGS) entry which is preliminary data.</text>
</comment>
<keyword evidence="11" id="KW-0325">Glycoprotein</keyword>
<keyword evidence="12" id="KW-0119">Carbohydrate metabolism</keyword>
<keyword evidence="9 19" id="KW-0862">Zinc</keyword>
<dbReference type="GO" id="GO:0005576">
    <property type="term" value="C:extracellular region"/>
    <property type="evidence" value="ECO:0007669"/>
    <property type="project" value="UniProtKB-SubCell"/>
</dbReference>
<dbReference type="Gene3D" id="3.30.1370.210">
    <property type="match status" value="1"/>
</dbReference>
<dbReference type="GO" id="GO:0047911">
    <property type="term" value="F:galacturan 1,4-alpha-galacturonidase activity"/>
    <property type="evidence" value="ECO:0007669"/>
    <property type="project" value="UniProtKB-EC"/>
</dbReference>
<evidence type="ECO:0000256" key="5">
    <source>
        <dbReference type="ARBA" id="ARBA00022729"/>
    </source>
</evidence>
<evidence type="ECO:0000256" key="19">
    <source>
        <dbReference type="PROSITE-ProRule" id="PRU00723"/>
    </source>
</evidence>
<evidence type="ECO:0000256" key="4">
    <source>
        <dbReference type="ARBA" id="ARBA00022723"/>
    </source>
</evidence>
<comment type="function">
    <text evidence="16">Specific in hydrolyzing the terminal glycosidic bond of polygalacturonic acid and oligogalacturonates.</text>
</comment>
<evidence type="ECO:0000256" key="6">
    <source>
        <dbReference type="ARBA" id="ARBA00022737"/>
    </source>
</evidence>
<evidence type="ECO:0000256" key="9">
    <source>
        <dbReference type="ARBA" id="ARBA00022833"/>
    </source>
</evidence>
<protein>
    <recommendedName>
        <fullName evidence="17">galacturonan 1,4-alpha-galacturonidase</fullName>
        <ecNumber evidence="17">3.2.1.67</ecNumber>
    </recommendedName>
</protein>
<dbReference type="InterPro" id="IPR006626">
    <property type="entry name" value="PbH1"/>
</dbReference>
<evidence type="ECO:0000256" key="7">
    <source>
        <dbReference type="ARBA" id="ARBA00022771"/>
    </source>
</evidence>
<dbReference type="InterPro" id="IPR012677">
    <property type="entry name" value="Nucleotide-bd_a/b_plait_sf"/>
</dbReference>
<dbReference type="InterPro" id="IPR036855">
    <property type="entry name" value="Znf_CCCH_sf"/>
</dbReference>